<accession>A0A843TSF6</accession>
<organism evidence="2 3">
    <name type="scientific">Colocasia esculenta</name>
    <name type="common">Wild taro</name>
    <name type="synonym">Arum esculentum</name>
    <dbReference type="NCBI Taxonomy" id="4460"/>
    <lineage>
        <taxon>Eukaryota</taxon>
        <taxon>Viridiplantae</taxon>
        <taxon>Streptophyta</taxon>
        <taxon>Embryophyta</taxon>
        <taxon>Tracheophyta</taxon>
        <taxon>Spermatophyta</taxon>
        <taxon>Magnoliopsida</taxon>
        <taxon>Liliopsida</taxon>
        <taxon>Araceae</taxon>
        <taxon>Aroideae</taxon>
        <taxon>Colocasieae</taxon>
        <taxon>Colocasia</taxon>
    </lineage>
</organism>
<evidence type="ECO:0000256" key="1">
    <source>
        <dbReference type="SAM" id="MobiDB-lite"/>
    </source>
</evidence>
<evidence type="ECO:0000313" key="3">
    <source>
        <dbReference type="Proteomes" id="UP000652761"/>
    </source>
</evidence>
<sequence>MSKGEKIDCNVVFLKIGQIFSCKGSVDTTINGVDTMAQRKGRNVKKRSTSVDTSPRQVDTRDRSQRNMLTGFHLRSTLNQIILVPRSATFSTCPKGDSDMMFWAIQNQSINMAQVIIEGMRFAVEMIWDKKIKLAVSLPYAHLLTRIFKHYGIDLKGEVMEKMGQPIRSKNVMKIGFSLVGNVWTKTSMEEGEAIIGEALEIPVVQHEEAVVRIEEPVAVARRIEEIAPEHIKPIGQSSEIETPSTVIASIIEETLETVAHAEREQEETLMEDTPNVPAVDVCMEGSLVEVTP</sequence>
<dbReference type="EMBL" id="NMUH01000128">
    <property type="protein sequence ID" value="MQL72380.1"/>
    <property type="molecule type" value="Genomic_DNA"/>
</dbReference>
<feature type="region of interest" description="Disordered" evidence="1">
    <location>
        <begin position="38"/>
        <end position="64"/>
    </location>
</feature>
<proteinExistence type="predicted"/>
<dbReference type="Proteomes" id="UP000652761">
    <property type="component" value="Unassembled WGS sequence"/>
</dbReference>
<feature type="compositionally biased region" description="Basic residues" evidence="1">
    <location>
        <begin position="39"/>
        <end position="48"/>
    </location>
</feature>
<reference evidence="2" key="1">
    <citation type="submission" date="2017-07" db="EMBL/GenBank/DDBJ databases">
        <title>Taro Niue Genome Assembly and Annotation.</title>
        <authorList>
            <person name="Atibalentja N."/>
            <person name="Keating K."/>
            <person name="Fields C.J."/>
        </authorList>
    </citation>
    <scope>NUCLEOTIDE SEQUENCE</scope>
    <source>
        <strain evidence="2">Niue_2</strain>
        <tissue evidence="2">Leaf</tissue>
    </source>
</reference>
<comment type="caution">
    <text evidence="2">The sequence shown here is derived from an EMBL/GenBank/DDBJ whole genome shotgun (WGS) entry which is preliminary data.</text>
</comment>
<evidence type="ECO:0000313" key="2">
    <source>
        <dbReference type="EMBL" id="MQL72380.1"/>
    </source>
</evidence>
<keyword evidence="3" id="KW-1185">Reference proteome</keyword>
<gene>
    <name evidence="2" type="ORF">Taro_004711</name>
</gene>
<protein>
    <submittedName>
        <fullName evidence="2">Uncharacterized protein</fullName>
    </submittedName>
</protein>
<name>A0A843TSF6_COLES</name>
<dbReference type="AlphaFoldDB" id="A0A843TSF6"/>